<dbReference type="Proteomes" id="UP000299102">
    <property type="component" value="Unassembled WGS sequence"/>
</dbReference>
<proteinExistence type="predicted"/>
<reference evidence="1 2" key="1">
    <citation type="journal article" date="2019" name="Commun. Biol.">
        <title>The bagworm genome reveals a unique fibroin gene that provides high tensile strength.</title>
        <authorList>
            <person name="Kono N."/>
            <person name="Nakamura H."/>
            <person name="Ohtoshi R."/>
            <person name="Tomita M."/>
            <person name="Numata K."/>
            <person name="Arakawa K."/>
        </authorList>
    </citation>
    <scope>NUCLEOTIDE SEQUENCE [LARGE SCALE GENOMIC DNA]</scope>
</reference>
<gene>
    <name evidence="1" type="ORF">EVAR_62347_1</name>
</gene>
<keyword evidence="2" id="KW-1185">Reference proteome</keyword>
<evidence type="ECO:0000313" key="2">
    <source>
        <dbReference type="Proteomes" id="UP000299102"/>
    </source>
</evidence>
<dbReference type="AlphaFoldDB" id="A0A4C1ZP37"/>
<evidence type="ECO:0000313" key="1">
    <source>
        <dbReference type="EMBL" id="GBP89003.1"/>
    </source>
</evidence>
<dbReference type="EMBL" id="BGZK01001970">
    <property type="protein sequence ID" value="GBP89003.1"/>
    <property type="molecule type" value="Genomic_DNA"/>
</dbReference>
<name>A0A4C1ZP37_EUMVA</name>
<sequence>MPDVGYGLQAKVDYKVARPETATVLKMCLNWRLVKSGQPDRRLLFPQFFYFLFTARQYFGSQAPIMRARLLADINCPIPQRSMQGHRRVRA</sequence>
<organism evidence="1 2">
    <name type="scientific">Eumeta variegata</name>
    <name type="common">Bagworm moth</name>
    <name type="synonym">Eumeta japonica</name>
    <dbReference type="NCBI Taxonomy" id="151549"/>
    <lineage>
        <taxon>Eukaryota</taxon>
        <taxon>Metazoa</taxon>
        <taxon>Ecdysozoa</taxon>
        <taxon>Arthropoda</taxon>
        <taxon>Hexapoda</taxon>
        <taxon>Insecta</taxon>
        <taxon>Pterygota</taxon>
        <taxon>Neoptera</taxon>
        <taxon>Endopterygota</taxon>
        <taxon>Lepidoptera</taxon>
        <taxon>Glossata</taxon>
        <taxon>Ditrysia</taxon>
        <taxon>Tineoidea</taxon>
        <taxon>Psychidae</taxon>
        <taxon>Oiketicinae</taxon>
        <taxon>Eumeta</taxon>
    </lineage>
</organism>
<accession>A0A4C1ZP37</accession>
<comment type="caution">
    <text evidence="1">The sequence shown here is derived from an EMBL/GenBank/DDBJ whole genome shotgun (WGS) entry which is preliminary data.</text>
</comment>
<protein>
    <submittedName>
        <fullName evidence="1">Uncharacterized protein</fullName>
    </submittedName>
</protein>